<dbReference type="AlphaFoldDB" id="A0A7C3SJF2"/>
<evidence type="ECO:0000256" key="3">
    <source>
        <dbReference type="ARBA" id="ARBA00022458"/>
    </source>
</evidence>
<keyword evidence="2" id="KW-0813">Transport</keyword>
<evidence type="ECO:0000256" key="4">
    <source>
        <dbReference type="ARBA" id="ARBA00022741"/>
    </source>
</evidence>
<gene>
    <name evidence="7" type="ORF">ENV62_05625</name>
</gene>
<dbReference type="SUPFAM" id="SSF52540">
    <property type="entry name" value="P-loop containing nucleoside triphosphate hydrolases"/>
    <property type="match status" value="1"/>
</dbReference>
<evidence type="ECO:0000313" key="7">
    <source>
        <dbReference type="EMBL" id="HGB14699.1"/>
    </source>
</evidence>
<dbReference type="InterPro" id="IPR050763">
    <property type="entry name" value="ABC_transporter_ATP-binding"/>
</dbReference>
<organism evidence="7">
    <name type="scientific">Desulfobacca acetoxidans</name>
    <dbReference type="NCBI Taxonomy" id="60893"/>
    <lineage>
        <taxon>Bacteria</taxon>
        <taxon>Pseudomonadati</taxon>
        <taxon>Thermodesulfobacteriota</taxon>
        <taxon>Desulfobaccia</taxon>
        <taxon>Desulfobaccales</taxon>
        <taxon>Desulfobaccaceae</taxon>
        <taxon>Desulfobacca</taxon>
    </lineage>
</organism>
<dbReference type="InterPro" id="IPR003593">
    <property type="entry name" value="AAA+_ATPase"/>
</dbReference>
<feature type="domain" description="ABC transporter" evidence="6">
    <location>
        <begin position="36"/>
        <end position="273"/>
    </location>
</feature>
<dbReference type="PROSITE" id="PS50893">
    <property type="entry name" value="ABC_TRANSPORTER_2"/>
    <property type="match status" value="1"/>
</dbReference>
<sequence length="343" mass="38437">MYRTQSNFARSCRSDRLWEILLLPVLLVNRCMAPAVLARGICKSFRVGLLKPAKPVLHEVDLEIPAGEIFGILGPNGAGKTTLISILTTLLLPDRGRAWVLGRDVVKEAHAIRERINLAASNAHFLWYLSVEECLRFHGRLYGLGGSALEARIAELVELFDLGPHRRQKFENLSTGLKQRLALAKTLVNSPELLFLDEPTTGLDPVMAQHIREEILRLNREKGLTILVTTHNLREAEMLCSEVSFLKDGRLLAHGRIADLQARFGLGDHLSLVFADSPAPLDYGRLPGVLNHRVEDSQVHLVVDRAEMRLAAILEAVSHTSREVCRVKLKEVDLEDLYREITH</sequence>
<comment type="similarity">
    <text evidence="1">Belongs to the ABC transporter superfamily.</text>
</comment>
<dbReference type="PANTHER" id="PTHR42711">
    <property type="entry name" value="ABC TRANSPORTER ATP-BINDING PROTEIN"/>
    <property type="match status" value="1"/>
</dbReference>
<dbReference type="InterPro" id="IPR027417">
    <property type="entry name" value="P-loop_NTPase"/>
</dbReference>
<dbReference type="GO" id="GO:0016887">
    <property type="term" value="F:ATP hydrolysis activity"/>
    <property type="evidence" value="ECO:0007669"/>
    <property type="project" value="InterPro"/>
</dbReference>
<evidence type="ECO:0000259" key="6">
    <source>
        <dbReference type="PROSITE" id="PS50893"/>
    </source>
</evidence>
<name>A0A7C3SJF2_9BACT</name>
<dbReference type="Pfam" id="PF00005">
    <property type="entry name" value="ABC_tran"/>
    <property type="match status" value="1"/>
</dbReference>
<dbReference type="EMBL" id="DTHB01000042">
    <property type="protein sequence ID" value="HGB14699.1"/>
    <property type="molecule type" value="Genomic_DNA"/>
</dbReference>
<evidence type="ECO:0000256" key="5">
    <source>
        <dbReference type="ARBA" id="ARBA00022840"/>
    </source>
</evidence>
<accession>A0A7C3SJF2</accession>
<comment type="caution">
    <text evidence="7">The sequence shown here is derived from an EMBL/GenBank/DDBJ whole genome shotgun (WGS) entry which is preliminary data.</text>
</comment>
<dbReference type="GO" id="GO:0005524">
    <property type="term" value="F:ATP binding"/>
    <property type="evidence" value="ECO:0007669"/>
    <property type="project" value="UniProtKB-KW"/>
</dbReference>
<dbReference type="PANTHER" id="PTHR42711:SF5">
    <property type="entry name" value="ABC TRANSPORTER ATP-BINDING PROTEIN NATA"/>
    <property type="match status" value="1"/>
</dbReference>
<protein>
    <submittedName>
        <fullName evidence="7">ABC transporter ATP-binding protein</fullName>
    </submittedName>
</protein>
<reference evidence="7" key="1">
    <citation type="journal article" date="2020" name="mSystems">
        <title>Genome- and Community-Level Interaction Insights into Carbon Utilization and Element Cycling Functions of Hydrothermarchaeota in Hydrothermal Sediment.</title>
        <authorList>
            <person name="Zhou Z."/>
            <person name="Liu Y."/>
            <person name="Xu W."/>
            <person name="Pan J."/>
            <person name="Luo Z.H."/>
            <person name="Li M."/>
        </authorList>
    </citation>
    <scope>NUCLEOTIDE SEQUENCE [LARGE SCALE GENOMIC DNA]</scope>
    <source>
        <strain evidence="7">SpSt-776</strain>
    </source>
</reference>
<dbReference type="SMART" id="SM00382">
    <property type="entry name" value="AAA"/>
    <property type="match status" value="1"/>
</dbReference>
<dbReference type="InterPro" id="IPR003439">
    <property type="entry name" value="ABC_transporter-like_ATP-bd"/>
</dbReference>
<proteinExistence type="inferred from homology"/>
<dbReference type="Gene3D" id="3.40.50.300">
    <property type="entry name" value="P-loop containing nucleotide triphosphate hydrolases"/>
    <property type="match status" value="1"/>
</dbReference>
<keyword evidence="3" id="KW-0536">Nodulation</keyword>
<evidence type="ECO:0000256" key="2">
    <source>
        <dbReference type="ARBA" id="ARBA00022448"/>
    </source>
</evidence>
<keyword evidence="4" id="KW-0547">Nucleotide-binding</keyword>
<keyword evidence="5 7" id="KW-0067">ATP-binding</keyword>
<evidence type="ECO:0000256" key="1">
    <source>
        <dbReference type="ARBA" id="ARBA00005417"/>
    </source>
</evidence>